<dbReference type="EMBL" id="JABVED010000004">
    <property type="protein sequence ID" value="MBC6447391.1"/>
    <property type="molecule type" value="Genomic_DNA"/>
</dbReference>
<gene>
    <name evidence="2" type="ORF">GPZ80_09440</name>
</gene>
<keyword evidence="3" id="KW-1185">Reference proteome</keyword>
<comment type="caution">
    <text evidence="2">The sequence shown here is derived from an EMBL/GenBank/DDBJ whole genome shotgun (WGS) entry which is preliminary data.</text>
</comment>
<dbReference type="Proteomes" id="UP000734823">
    <property type="component" value="Unassembled WGS sequence"/>
</dbReference>
<name>A0ABR7L3X9_9PSEU</name>
<organism evidence="2 3">
    <name type="scientific">Actinokineospora xionganensis</name>
    <dbReference type="NCBI Taxonomy" id="2684470"/>
    <lineage>
        <taxon>Bacteria</taxon>
        <taxon>Bacillati</taxon>
        <taxon>Actinomycetota</taxon>
        <taxon>Actinomycetes</taxon>
        <taxon>Pseudonocardiales</taxon>
        <taxon>Pseudonocardiaceae</taxon>
        <taxon>Actinokineospora</taxon>
    </lineage>
</organism>
<evidence type="ECO:0000313" key="3">
    <source>
        <dbReference type="Proteomes" id="UP000734823"/>
    </source>
</evidence>
<keyword evidence="1" id="KW-1133">Transmembrane helix</keyword>
<reference evidence="2 3" key="1">
    <citation type="submission" date="2020-06" db="EMBL/GenBank/DDBJ databases">
        <title>Actinokineospora xiongansis sp. nov., isolated from soil of Baiyangdian.</title>
        <authorList>
            <person name="Zhang X."/>
        </authorList>
    </citation>
    <scope>NUCLEOTIDE SEQUENCE [LARGE SCALE GENOMIC DNA]</scope>
    <source>
        <strain evidence="2 3">HBU206404</strain>
    </source>
</reference>
<accession>A0ABR7L3X9</accession>
<evidence type="ECO:0000313" key="2">
    <source>
        <dbReference type="EMBL" id="MBC6447391.1"/>
    </source>
</evidence>
<proteinExistence type="predicted"/>
<protein>
    <submittedName>
        <fullName evidence="2">Uncharacterized protein</fullName>
    </submittedName>
</protein>
<keyword evidence="1" id="KW-0472">Membrane</keyword>
<feature type="transmembrane region" description="Helical" evidence="1">
    <location>
        <begin position="6"/>
        <end position="26"/>
    </location>
</feature>
<sequence>MNTVPVLAAAVSVGGAVVTAVLGTVFERRRTRAQRRARLRHLASRYNVPLLQAAHTLRVRLGNTVAGQIKEFREGSERFQDYARYETLYRLARYLCIVQIMWREVDFLDLGRRKHNRELIKRLTAVGTTLSDRGLGTFLILGGEQRAIGDLMIDPDSPADGPPQCVSFPVFRDRMRDDTRFAAWFKPLLDDIDTLLATEQVPPRLDRTAAALDDLTDFLDKRKIGLPWADAA</sequence>
<keyword evidence="1" id="KW-0812">Transmembrane</keyword>
<dbReference type="RefSeq" id="WP_187219911.1">
    <property type="nucleotide sequence ID" value="NZ_JABVED010000004.1"/>
</dbReference>
<evidence type="ECO:0000256" key="1">
    <source>
        <dbReference type="SAM" id="Phobius"/>
    </source>
</evidence>